<proteinExistence type="predicted"/>
<evidence type="ECO:0000313" key="3">
    <source>
        <dbReference type="EMBL" id="PRZ26253.1"/>
    </source>
</evidence>
<dbReference type="EMBL" id="PVUB01000002">
    <property type="protein sequence ID" value="PRZ26253.1"/>
    <property type="molecule type" value="Genomic_DNA"/>
</dbReference>
<dbReference type="Pfam" id="PF13568">
    <property type="entry name" value="OMP_b-brl_2"/>
    <property type="match status" value="1"/>
</dbReference>
<accession>A0A1M5KDE7</accession>
<feature type="signal peptide" evidence="1">
    <location>
        <begin position="1"/>
        <end position="19"/>
    </location>
</feature>
<dbReference type="RefSeq" id="WP_072940418.1">
    <property type="nucleotide sequence ID" value="NZ_FQWO01000002.1"/>
</dbReference>
<reference evidence="5" key="1">
    <citation type="submission" date="2016-11" db="EMBL/GenBank/DDBJ databases">
        <authorList>
            <person name="Varghese N."/>
            <person name="Submissions S."/>
        </authorList>
    </citation>
    <scope>NUCLEOTIDE SEQUENCE [LARGE SCALE GENOMIC DNA]</scope>
    <source>
        <strain evidence="5">DSM 19729</strain>
    </source>
</reference>
<reference evidence="3 6" key="3">
    <citation type="submission" date="2018-03" db="EMBL/GenBank/DDBJ databases">
        <title>Genomic Encyclopedia of Archaeal and Bacterial Type Strains, Phase II (KMG-II): from individual species to whole genera.</title>
        <authorList>
            <person name="Goeker M."/>
        </authorList>
    </citation>
    <scope>NUCLEOTIDE SEQUENCE [LARGE SCALE GENOMIC DNA]</scope>
    <source>
        <strain evidence="3 6">DSM 17797</strain>
    </source>
</reference>
<evidence type="ECO:0000256" key="1">
    <source>
        <dbReference type="SAM" id="SignalP"/>
    </source>
</evidence>
<dbReference type="Proteomes" id="UP000237771">
    <property type="component" value="Unassembled WGS sequence"/>
</dbReference>
<dbReference type="InterPro" id="IPR011250">
    <property type="entry name" value="OMP/PagP_B-barrel"/>
</dbReference>
<feature type="chain" id="PRO_5013223111" evidence="1">
    <location>
        <begin position="20"/>
        <end position="202"/>
    </location>
</feature>
<name>A0A1M5KDE7_9FLAO</name>
<dbReference type="SUPFAM" id="SSF56925">
    <property type="entry name" value="OMPA-like"/>
    <property type="match status" value="1"/>
</dbReference>
<evidence type="ECO:0000313" key="6">
    <source>
        <dbReference type="Proteomes" id="UP000237771"/>
    </source>
</evidence>
<protein>
    <submittedName>
        <fullName evidence="4">Outer membrane protein beta-barrel domain-containing protein</fullName>
    </submittedName>
    <submittedName>
        <fullName evidence="3">Outer membrane protein with beta-barrel domain</fullName>
    </submittedName>
</protein>
<feature type="domain" description="Outer membrane protein beta-barrel" evidence="2">
    <location>
        <begin position="18"/>
        <end position="179"/>
    </location>
</feature>
<dbReference type="OrthoDB" id="947434at2"/>
<dbReference type="AlphaFoldDB" id="A0A1M5KDE7"/>
<sequence>MKKILLSLAALATFGFANAQSRDKGTIEITPKIGISGFSEQNEENYTDSNSGVELGATVDYYFNNRWSLRSGLIADKMGGKYRIEQNILAEDQLNYLSIPVNANWHFGSTRKWNLNFGLSPSFLTSAKVKANGTSIKLPKNTIESFQLGFSYGIGYKIEFTEKFGLLIDAQFFNGLTNINKATDERILNGGYSFNLGGVIQL</sequence>
<reference evidence="4" key="2">
    <citation type="submission" date="2016-11" db="EMBL/GenBank/DDBJ databases">
        <authorList>
            <person name="Jaros S."/>
            <person name="Januszkiewicz K."/>
            <person name="Wedrychowicz H."/>
        </authorList>
    </citation>
    <scope>NUCLEOTIDE SEQUENCE [LARGE SCALE GENOMIC DNA]</scope>
    <source>
        <strain evidence="4">DSM 19729</strain>
    </source>
</reference>
<keyword evidence="6" id="KW-1185">Reference proteome</keyword>
<dbReference type="Gene3D" id="2.40.160.20">
    <property type="match status" value="1"/>
</dbReference>
<keyword evidence="1" id="KW-0732">Signal</keyword>
<dbReference type="InterPro" id="IPR025665">
    <property type="entry name" value="Beta-barrel_OMP_2"/>
</dbReference>
<evidence type="ECO:0000313" key="5">
    <source>
        <dbReference type="Proteomes" id="UP000184384"/>
    </source>
</evidence>
<organism evidence="4 5">
    <name type="scientific">Flavobacterium granuli</name>
    <dbReference type="NCBI Taxonomy" id="280093"/>
    <lineage>
        <taxon>Bacteria</taxon>
        <taxon>Pseudomonadati</taxon>
        <taxon>Bacteroidota</taxon>
        <taxon>Flavobacteriia</taxon>
        <taxon>Flavobacteriales</taxon>
        <taxon>Flavobacteriaceae</taxon>
        <taxon>Flavobacterium</taxon>
    </lineage>
</organism>
<dbReference type="EMBL" id="FQWO01000002">
    <property type="protein sequence ID" value="SHG50856.1"/>
    <property type="molecule type" value="Genomic_DNA"/>
</dbReference>
<dbReference type="STRING" id="280093.SAMN05443373_102217"/>
<gene>
    <name evidence="3" type="ORF">BC624_102217</name>
    <name evidence="4" type="ORF">SAMN05443373_102217</name>
</gene>
<evidence type="ECO:0000259" key="2">
    <source>
        <dbReference type="Pfam" id="PF13568"/>
    </source>
</evidence>
<evidence type="ECO:0000313" key="4">
    <source>
        <dbReference type="EMBL" id="SHG50856.1"/>
    </source>
</evidence>
<dbReference type="Proteomes" id="UP000184384">
    <property type="component" value="Unassembled WGS sequence"/>
</dbReference>